<protein>
    <submittedName>
        <fullName evidence="2">Uncharacterized protein</fullName>
    </submittedName>
</protein>
<organism evidence="2 3">
    <name type="scientific">Castilleja foliolosa</name>
    <dbReference type="NCBI Taxonomy" id="1961234"/>
    <lineage>
        <taxon>Eukaryota</taxon>
        <taxon>Viridiplantae</taxon>
        <taxon>Streptophyta</taxon>
        <taxon>Embryophyta</taxon>
        <taxon>Tracheophyta</taxon>
        <taxon>Spermatophyta</taxon>
        <taxon>Magnoliopsida</taxon>
        <taxon>eudicotyledons</taxon>
        <taxon>Gunneridae</taxon>
        <taxon>Pentapetalae</taxon>
        <taxon>asterids</taxon>
        <taxon>lamiids</taxon>
        <taxon>Lamiales</taxon>
        <taxon>Orobanchaceae</taxon>
        <taxon>Pedicularideae</taxon>
        <taxon>Castillejinae</taxon>
        <taxon>Castilleja</taxon>
    </lineage>
</organism>
<evidence type="ECO:0000313" key="2">
    <source>
        <dbReference type="EMBL" id="KAL3629721.1"/>
    </source>
</evidence>
<keyword evidence="3" id="KW-1185">Reference proteome</keyword>
<reference evidence="3" key="1">
    <citation type="journal article" date="2024" name="IScience">
        <title>Strigolactones Initiate the Formation of Haustorium-like Structures in Castilleja.</title>
        <authorList>
            <person name="Buerger M."/>
            <person name="Peterson D."/>
            <person name="Chory J."/>
        </authorList>
    </citation>
    <scope>NUCLEOTIDE SEQUENCE [LARGE SCALE GENOMIC DNA]</scope>
</reference>
<comment type="caution">
    <text evidence="2">The sequence shown here is derived from an EMBL/GenBank/DDBJ whole genome shotgun (WGS) entry which is preliminary data.</text>
</comment>
<feature type="region of interest" description="Disordered" evidence="1">
    <location>
        <begin position="15"/>
        <end position="34"/>
    </location>
</feature>
<dbReference type="AlphaFoldDB" id="A0ABD3CIJ6"/>
<dbReference type="EMBL" id="JAVIJP010000034">
    <property type="protein sequence ID" value="KAL3629721.1"/>
    <property type="molecule type" value="Genomic_DNA"/>
</dbReference>
<accession>A0ABD3CIJ6</accession>
<evidence type="ECO:0000256" key="1">
    <source>
        <dbReference type="SAM" id="MobiDB-lite"/>
    </source>
</evidence>
<evidence type="ECO:0000313" key="3">
    <source>
        <dbReference type="Proteomes" id="UP001632038"/>
    </source>
</evidence>
<dbReference type="Proteomes" id="UP001632038">
    <property type="component" value="Unassembled WGS sequence"/>
</dbReference>
<gene>
    <name evidence="2" type="ORF">CASFOL_026943</name>
</gene>
<name>A0ABD3CIJ6_9LAMI</name>
<proteinExistence type="predicted"/>
<sequence length="173" mass="19643">MYCVRFVPYEDGDLGKRKKEGDETSGSGRRLDVEGFSPSHCGGVWLPDGDDSLVGDKVCRRWQRWWRGRWRSAIEYNLFVRSLNKQATEKEVEELNRRHTALDCEHQSGCRRPMSVPITIFREEMDQAFFNSLQVTRVTVDADFRLAARGGGGWCTALLAVVNGGRDATVNRG</sequence>